<gene>
    <name evidence="4" type="ORF">AGERDE_LOCUS2500</name>
</gene>
<feature type="domain" description="HMG box" evidence="3">
    <location>
        <begin position="60"/>
        <end position="126"/>
    </location>
</feature>
<proteinExistence type="predicted"/>
<accession>A0A9N8VXB4</accession>
<feature type="compositionally biased region" description="Low complexity" evidence="2">
    <location>
        <begin position="236"/>
        <end position="253"/>
    </location>
</feature>
<evidence type="ECO:0000313" key="5">
    <source>
        <dbReference type="Proteomes" id="UP000789831"/>
    </source>
</evidence>
<evidence type="ECO:0000313" key="4">
    <source>
        <dbReference type="EMBL" id="CAG8466126.1"/>
    </source>
</evidence>
<dbReference type="GO" id="GO:0005634">
    <property type="term" value="C:nucleus"/>
    <property type="evidence" value="ECO:0007669"/>
    <property type="project" value="UniProtKB-UniRule"/>
</dbReference>
<dbReference type="EMBL" id="CAJVPL010000211">
    <property type="protein sequence ID" value="CAG8466126.1"/>
    <property type="molecule type" value="Genomic_DNA"/>
</dbReference>
<dbReference type="AlphaFoldDB" id="A0A9N8VXB4"/>
<name>A0A9N8VXB4_9GLOM</name>
<feature type="compositionally biased region" description="Low complexity" evidence="2">
    <location>
        <begin position="35"/>
        <end position="47"/>
    </location>
</feature>
<feature type="region of interest" description="Disordered" evidence="2">
    <location>
        <begin position="24"/>
        <end position="60"/>
    </location>
</feature>
<evidence type="ECO:0000259" key="3">
    <source>
        <dbReference type="PROSITE" id="PS50118"/>
    </source>
</evidence>
<dbReference type="SMART" id="SM00398">
    <property type="entry name" value="HMG"/>
    <property type="match status" value="1"/>
</dbReference>
<evidence type="ECO:0000256" key="1">
    <source>
        <dbReference type="PROSITE-ProRule" id="PRU00267"/>
    </source>
</evidence>
<keyword evidence="1" id="KW-0539">Nucleus</keyword>
<dbReference type="PROSITE" id="PS50118">
    <property type="entry name" value="HMG_BOX_2"/>
    <property type="match status" value="1"/>
</dbReference>
<dbReference type="OrthoDB" id="6247875at2759"/>
<protein>
    <submittedName>
        <fullName evidence="4">3728_t:CDS:1</fullName>
    </submittedName>
</protein>
<comment type="caution">
    <text evidence="4">The sequence shown here is derived from an EMBL/GenBank/DDBJ whole genome shotgun (WGS) entry which is preliminary data.</text>
</comment>
<dbReference type="CDD" id="cd01389">
    <property type="entry name" value="HMG-box_ROX1-like"/>
    <property type="match status" value="1"/>
</dbReference>
<dbReference type="Proteomes" id="UP000789831">
    <property type="component" value="Unassembled WGS sequence"/>
</dbReference>
<organism evidence="4 5">
    <name type="scientific">Ambispora gerdemannii</name>
    <dbReference type="NCBI Taxonomy" id="144530"/>
    <lineage>
        <taxon>Eukaryota</taxon>
        <taxon>Fungi</taxon>
        <taxon>Fungi incertae sedis</taxon>
        <taxon>Mucoromycota</taxon>
        <taxon>Glomeromycotina</taxon>
        <taxon>Glomeromycetes</taxon>
        <taxon>Archaeosporales</taxon>
        <taxon>Ambisporaceae</taxon>
        <taxon>Ambispora</taxon>
    </lineage>
</organism>
<sequence>MTAEKVPFPDPDLIRRILSNSRRAVRVSTGGGGKNNNNNNPTIPKNNTHAHSTKKNRNVPPRPPNNFFLFRHALHLHLSNLSLKVPQVSMAAGILWEKALPSTKARYSELQSEAKRWHLEMYPGYVYRPRRSVKKLTKSNNSSSSVEVAAKPSSNALIVPASAVDTRNFVISENETTQNSALSASNDNLSQLVNESMIGKTCKNYYLKKYPLSPITTTGSETSLYSPPISPLLQQQKSSPSFEFTFEKSSSSSPHDPLPLSTETRKLSYTEAYQIGLLKPQIDPILAGDDKFNNIFTSPPMNLHALHDNNNNNSHYHIYHTQQPPMHNRENNDAIQSSVDEYCINQDHNHEQQATTTDSFSLASINDISDSINISNINSNVISLSPTTTNTNNHANRTEVFSEWIKYDTQF</sequence>
<feature type="DNA-binding region" description="HMG box" evidence="1">
    <location>
        <begin position="60"/>
        <end position="126"/>
    </location>
</feature>
<keyword evidence="5" id="KW-1185">Reference proteome</keyword>
<reference evidence="4" key="1">
    <citation type="submission" date="2021-06" db="EMBL/GenBank/DDBJ databases">
        <authorList>
            <person name="Kallberg Y."/>
            <person name="Tangrot J."/>
            <person name="Rosling A."/>
        </authorList>
    </citation>
    <scope>NUCLEOTIDE SEQUENCE</scope>
    <source>
        <strain evidence="4">MT106</strain>
    </source>
</reference>
<dbReference type="Gene3D" id="1.10.30.10">
    <property type="entry name" value="High mobility group box domain"/>
    <property type="match status" value="1"/>
</dbReference>
<dbReference type="GO" id="GO:0003677">
    <property type="term" value="F:DNA binding"/>
    <property type="evidence" value="ECO:0007669"/>
    <property type="project" value="UniProtKB-UniRule"/>
</dbReference>
<dbReference type="SUPFAM" id="SSF47095">
    <property type="entry name" value="HMG-box"/>
    <property type="match status" value="1"/>
</dbReference>
<dbReference type="Pfam" id="PF00505">
    <property type="entry name" value="HMG_box"/>
    <property type="match status" value="1"/>
</dbReference>
<feature type="region of interest" description="Disordered" evidence="2">
    <location>
        <begin position="236"/>
        <end position="261"/>
    </location>
</feature>
<dbReference type="InterPro" id="IPR009071">
    <property type="entry name" value="HMG_box_dom"/>
</dbReference>
<evidence type="ECO:0000256" key="2">
    <source>
        <dbReference type="SAM" id="MobiDB-lite"/>
    </source>
</evidence>
<keyword evidence="1" id="KW-0238">DNA-binding</keyword>
<dbReference type="InterPro" id="IPR036910">
    <property type="entry name" value="HMG_box_dom_sf"/>
</dbReference>